<comment type="caution">
    <text evidence="7">The sequence shown here is derived from an EMBL/GenBank/DDBJ whole genome shotgun (WGS) entry which is preliminary data.</text>
</comment>
<dbReference type="RefSeq" id="WP_021284531.1">
    <property type="nucleotide sequence ID" value="NZ_JAGGLL010000034.1"/>
</dbReference>
<dbReference type="PANTHER" id="PTHR30569:SF0">
    <property type="entry name" value="CYTOSINE PERMEASE"/>
    <property type="match status" value="1"/>
</dbReference>
<evidence type="ECO:0000256" key="3">
    <source>
        <dbReference type="ARBA" id="ARBA00022692"/>
    </source>
</evidence>
<reference evidence="7 8" key="1">
    <citation type="submission" date="2021-03" db="EMBL/GenBank/DDBJ databases">
        <title>Genomic Encyclopedia of Type Strains, Phase IV (KMG-IV): sequencing the most valuable type-strain genomes for metagenomic binning, comparative biology and taxonomic classification.</title>
        <authorList>
            <person name="Goeker M."/>
        </authorList>
    </citation>
    <scope>NUCLEOTIDE SEQUENCE [LARGE SCALE GENOMIC DNA]</scope>
    <source>
        <strain evidence="7 8">DSM 28650</strain>
    </source>
</reference>
<evidence type="ECO:0000256" key="1">
    <source>
        <dbReference type="ARBA" id="ARBA00004141"/>
    </source>
</evidence>
<dbReference type="InterPro" id="IPR001248">
    <property type="entry name" value="Pur-cyt_permease"/>
</dbReference>
<keyword evidence="5 6" id="KW-0472">Membrane</keyword>
<feature type="transmembrane region" description="Helical" evidence="6">
    <location>
        <begin position="316"/>
        <end position="338"/>
    </location>
</feature>
<dbReference type="NCBIfam" id="TIGR02358">
    <property type="entry name" value="thia_cytX"/>
    <property type="match status" value="1"/>
</dbReference>
<evidence type="ECO:0000313" key="8">
    <source>
        <dbReference type="Proteomes" id="UP001519308"/>
    </source>
</evidence>
<dbReference type="InterPro" id="IPR012732">
    <property type="entry name" value="Thia_CytX"/>
</dbReference>
<organism evidence="7 8">
    <name type="scientific">Clostridium punense</name>
    <dbReference type="NCBI Taxonomy" id="1054297"/>
    <lineage>
        <taxon>Bacteria</taxon>
        <taxon>Bacillati</taxon>
        <taxon>Bacillota</taxon>
        <taxon>Clostridia</taxon>
        <taxon>Eubacteriales</taxon>
        <taxon>Clostridiaceae</taxon>
        <taxon>Clostridium</taxon>
    </lineage>
</organism>
<dbReference type="Proteomes" id="UP001519308">
    <property type="component" value="Unassembled WGS sequence"/>
</dbReference>
<keyword evidence="4 6" id="KW-1133">Transmembrane helix</keyword>
<evidence type="ECO:0000313" key="7">
    <source>
        <dbReference type="EMBL" id="MBP2023650.1"/>
    </source>
</evidence>
<feature type="transmembrane region" description="Helical" evidence="6">
    <location>
        <begin position="372"/>
        <end position="389"/>
    </location>
</feature>
<comment type="similarity">
    <text evidence="2">Belongs to the purine-cytosine permease (2.A.39) family.</text>
</comment>
<protein>
    <submittedName>
        <fullName evidence="7">Hydroxymethylpyrimidine transporter CytX</fullName>
    </submittedName>
</protein>
<feature type="transmembrane region" description="Helical" evidence="6">
    <location>
        <begin position="247"/>
        <end position="272"/>
    </location>
</feature>
<evidence type="ECO:0000256" key="5">
    <source>
        <dbReference type="ARBA" id="ARBA00023136"/>
    </source>
</evidence>
<dbReference type="PANTHER" id="PTHR30569">
    <property type="entry name" value="CYTOSINE TRANSPORTER CODB"/>
    <property type="match status" value="1"/>
</dbReference>
<feature type="transmembrane region" description="Helical" evidence="6">
    <location>
        <begin position="350"/>
        <end position="366"/>
    </location>
</feature>
<evidence type="ECO:0000256" key="4">
    <source>
        <dbReference type="ARBA" id="ARBA00022989"/>
    </source>
</evidence>
<feature type="transmembrane region" description="Helical" evidence="6">
    <location>
        <begin position="12"/>
        <end position="36"/>
    </location>
</feature>
<dbReference type="EMBL" id="JAGGLL010000034">
    <property type="protein sequence ID" value="MBP2023650.1"/>
    <property type="molecule type" value="Genomic_DNA"/>
</dbReference>
<dbReference type="Gene3D" id="1.10.4160.10">
    <property type="entry name" value="Hydantoin permease"/>
    <property type="match status" value="1"/>
</dbReference>
<proteinExistence type="inferred from homology"/>
<feature type="transmembrane region" description="Helical" evidence="6">
    <location>
        <begin position="179"/>
        <end position="198"/>
    </location>
</feature>
<feature type="transmembrane region" description="Helical" evidence="6">
    <location>
        <begin position="122"/>
        <end position="139"/>
    </location>
</feature>
<comment type="subcellular location">
    <subcellularLocation>
        <location evidence="1">Membrane</location>
        <topology evidence="1">Multi-pass membrane protein</topology>
    </subcellularLocation>
</comment>
<dbReference type="Pfam" id="PF02133">
    <property type="entry name" value="Transp_cyt_pur"/>
    <property type="match status" value="1"/>
</dbReference>
<sequence>MKEPELKLSSLSFFTLWFGAAISIAEIFSGGLIAPLGFRKGILAILIGHFLGTIIFVLGGIIGSKEKMSAINSTESSFGVYGRKLFGILNVLQLVGWTAVMIKSAAVSLNAISVELWKFNNIILWAIFIAFLVMLWIWYGNKGIKYINATAVILLLGLMVLVAFITFKNPNELNKTVEGVISFGGAVEISAVMPLSWLPLAADYTRQGTNAKRDAIGSFFGYFLGSSFMYAIGLGASIAIGNSDPGAILLGVNLGIVALGVVTLSTVTTTFLDAYSAGVSFMSITDRFKEKNVALIMTIIGLILALFFPIETYESFLYAIGSVFAPLFSVVLTDYFILKRKSKTLSNIDLLSILHWVLGVILYYTFVKIEFILGATVPVMIIISMIYIANRKIFGLKVSETHKESPMN</sequence>
<gene>
    <name evidence="7" type="ORF">J2Z44_003489</name>
</gene>
<evidence type="ECO:0000256" key="6">
    <source>
        <dbReference type="SAM" id="Phobius"/>
    </source>
</evidence>
<feature type="transmembrane region" description="Helical" evidence="6">
    <location>
        <begin position="146"/>
        <end position="167"/>
    </location>
</feature>
<keyword evidence="8" id="KW-1185">Reference proteome</keyword>
<feature type="transmembrane region" description="Helical" evidence="6">
    <location>
        <begin position="219"/>
        <end position="241"/>
    </location>
</feature>
<accession>A0ABS4K7A4</accession>
<evidence type="ECO:0000256" key="2">
    <source>
        <dbReference type="ARBA" id="ARBA00008974"/>
    </source>
</evidence>
<feature type="transmembrane region" description="Helical" evidence="6">
    <location>
        <begin position="42"/>
        <end position="64"/>
    </location>
</feature>
<feature type="transmembrane region" description="Helical" evidence="6">
    <location>
        <begin position="293"/>
        <end position="310"/>
    </location>
</feature>
<dbReference type="InterPro" id="IPR030191">
    <property type="entry name" value="CodB"/>
</dbReference>
<name>A0ABS4K7A4_9CLOT</name>
<keyword evidence="3 6" id="KW-0812">Transmembrane</keyword>
<feature type="transmembrane region" description="Helical" evidence="6">
    <location>
        <begin position="85"/>
        <end position="102"/>
    </location>
</feature>